<reference evidence="1 2" key="1">
    <citation type="submission" date="2017-05" db="EMBL/GenBank/DDBJ databases">
        <title>Genome sequence of Acetobacter pasteurianus subsp. ascendens strain SRCM101447.</title>
        <authorList>
            <person name="Cho S.H."/>
        </authorList>
    </citation>
    <scope>NUCLEOTIDE SEQUENCE [LARGE SCALE GENOMIC DNA]</scope>
    <source>
        <strain evidence="1 2">SRCM101447</strain>
    </source>
</reference>
<dbReference type="Proteomes" id="UP000195633">
    <property type="component" value="Chromosome"/>
</dbReference>
<organism evidence="1 2">
    <name type="scientific">Acetobacter ascendens</name>
    <dbReference type="NCBI Taxonomy" id="481146"/>
    <lineage>
        <taxon>Bacteria</taxon>
        <taxon>Pseudomonadati</taxon>
        <taxon>Pseudomonadota</taxon>
        <taxon>Alphaproteobacteria</taxon>
        <taxon>Acetobacterales</taxon>
        <taxon>Acetobacteraceae</taxon>
        <taxon>Acetobacter</taxon>
    </lineage>
</organism>
<evidence type="ECO:0000313" key="1">
    <source>
        <dbReference type="EMBL" id="ARW11362.1"/>
    </source>
</evidence>
<gene>
    <name evidence="1" type="ORF">S101447_02316</name>
</gene>
<accession>A0A1Y0UZQ8</accession>
<evidence type="ECO:0000313" key="2">
    <source>
        <dbReference type="Proteomes" id="UP000195633"/>
    </source>
</evidence>
<name>A0A1Y0UZQ8_9PROT</name>
<dbReference type="EMBL" id="CP021524">
    <property type="protein sequence ID" value="ARW11362.1"/>
    <property type="molecule type" value="Genomic_DNA"/>
</dbReference>
<protein>
    <submittedName>
        <fullName evidence="1">Uncharacterized protein</fullName>
    </submittedName>
</protein>
<dbReference type="AlphaFoldDB" id="A0A1Y0UZQ8"/>
<sequence length="33" mass="3882">MVDIQNTLPEPDVKLRDFMNDTSFKLNLRFIAV</sequence>
<proteinExistence type="predicted"/>